<feature type="region of interest" description="Disordered" evidence="1">
    <location>
        <begin position="597"/>
        <end position="671"/>
    </location>
</feature>
<organism evidence="3 4">
    <name type="scientific">Ectocarpus siliculosus</name>
    <name type="common">Brown alga</name>
    <name type="synonym">Conferva siliculosa</name>
    <dbReference type="NCBI Taxonomy" id="2880"/>
    <lineage>
        <taxon>Eukaryota</taxon>
        <taxon>Sar</taxon>
        <taxon>Stramenopiles</taxon>
        <taxon>Ochrophyta</taxon>
        <taxon>PX clade</taxon>
        <taxon>Phaeophyceae</taxon>
        <taxon>Ectocarpales</taxon>
        <taxon>Ectocarpaceae</taxon>
        <taxon>Ectocarpus</taxon>
    </lineage>
</organism>
<proteinExistence type="predicted"/>
<feature type="compositionally biased region" description="Basic and acidic residues" evidence="1">
    <location>
        <begin position="747"/>
        <end position="761"/>
    </location>
</feature>
<feature type="compositionally biased region" description="Acidic residues" evidence="1">
    <location>
        <begin position="238"/>
        <end position="247"/>
    </location>
</feature>
<dbReference type="InParanoid" id="D7G7D9"/>
<feature type="region of interest" description="Disordered" evidence="1">
    <location>
        <begin position="118"/>
        <end position="137"/>
    </location>
</feature>
<dbReference type="EMBL" id="FN649753">
    <property type="protein sequence ID" value="CBJ27690.1"/>
    <property type="molecule type" value="Genomic_DNA"/>
</dbReference>
<dbReference type="AlphaFoldDB" id="D7G7D9"/>
<dbReference type="Proteomes" id="UP000002630">
    <property type="component" value="Linkage Group LG28"/>
</dbReference>
<keyword evidence="4" id="KW-1185">Reference proteome</keyword>
<feature type="domain" description="Protein kinase" evidence="2">
    <location>
        <begin position="292"/>
        <end position="590"/>
    </location>
</feature>
<dbReference type="SMART" id="SM00220">
    <property type="entry name" value="S_TKc"/>
    <property type="match status" value="1"/>
</dbReference>
<protein>
    <submittedName>
        <fullName evidence="3">N/a</fullName>
    </submittedName>
</protein>
<dbReference type="Gene3D" id="1.10.510.10">
    <property type="entry name" value="Transferase(Phosphotransferase) domain 1"/>
    <property type="match status" value="1"/>
</dbReference>
<dbReference type="SUPFAM" id="SSF56112">
    <property type="entry name" value="Protein kinase-like (PK-like)"/>
    <property type="match status" value="1"/>
</dbReference>
<dbReference type="GO" id="GO:0005524">
    <property type="term" value="F:ATP binding"/>
    <property type="evidence" value="ECO:0007669"/>
    <property type="project" value="InterPro"/>
</dbReference>
<dbReference type="InterPro" id="IPR011009">
    <property type="entry name" value="Kinase-like_dom_sf"/>
</dbReference>
<evidence type="ECO:0000259" key="2">
    <source>
        <dbReference type="PROSITE" id="PS50011"/>
    </source>
</evidence>
<evidence type="ECO:0000313" key="3">
    <source>
        <dbReference type="EMBL" id="CBJ27690.1"/>
    </source>
</evidence>
<accession>D7G7D9</accession>
<feature type="compositionally biased region" description="Basic and acidic residues" evidence="1">
    <location>
        <begin position="627"/>
        <end position="638"/>
    </location>
</feature>
<feature type="compositionally biased region" description="Acidic residues" evidence="1">
    <location>
        <begin position="762"/>
        <end position="771"/>
    </location>
</feature>
<feature type="compositionally biased region" description="Polar residues" evidence="1">
    <location>
        <begin position="646"/>
        <end position="657"/>
    </location>
</feature>
<feature type="region of interest" description="Disordered" evidence="1">
    <location>
        <begin position="696"/>
        <end position="776"/>
    </location>
</feature>
<sequence>MNDTAVSVGVSEQVVRHPSQKQLRELLQMLMGTPAGVVQQVGYLLMLFVAVVKAGSPATDAGDGSGGSGGSGTGDGNCGSQPQVARSAAGRLRDTTAEERKEAIVLLQTAHKELKKNKTRGVGKGGKGGMCVATRSDRSDEAKAKGLQRWAAKGKRHVGQLQQLFLGSGVAMKGRQDHARLLNFHAKRISSEEAKKGSSAAAAAFEMMKATINSVLNTCGEATSADTVAAGQRSSDGSDNDVGDDDPLAGKRSNAFSERNGVGAENVISAPTPPSACADDVMDDDSEATPTETMMERPRRGDAGSSQETSAESVTGRQMITLDGHMPTVLVSGIGGATATVPEAARAMAAQGEGVTKDNRMARELKSLRSLGSPHYTIELAGPHDGSDFLTLAFANAGLDLHEMLADPHLHEGMSNLDMMRLFGGLVTGVLSIHDQGFAHGNINPKSVRVVSGENARWVIRDFGSAGVLGKDHISGGLFFEYLAPEAMAYATKECNTPVLLRESIDAYALGQICYQVLARDPMPPLSAETRSVQTEVETRRPTKETILSPEVFRPPSPLLFREHTVRILAGLLHDDPSERLSVRALHEFASFEPLWESQPSQGQEEHSGTPAPPAQQEALPQATLGEPDKDRALVDTKRAHRAAWAQSTLTDSGSGSNDDEPLPPLVSDSEDEGFDEVRARGRLAIGVVSIFDSDYDSTSVSCSDSARDSARDSTRDSARDSDSDSDSDSVSGSDSGSDSDSNSDSDSGRDSDSDRGSRGGDDDDDDDDEPPPPLLVDAYLCLEERAYPRCREGYKSIPEGKVSRLDKLDESSVDLYGTMDQMLVITKAASEGRGKNGGPVFGQPGADDPKTILLALFYYLMLTMPEELTCPGPMDYMEVFAEQSGIDHTLTGQELGGVYDEYDRFVRAAALNGLLRTLSPSDIARGAFFGAAGVSIVFSEQGASAGGGDSVAKEEGSGDGGGGNGSGGDGDDDDHDRGP</sequence>
<dbReference type="PROSITE" id="PS50011">
    <property type="entry name" value="PROTEIN_KINASE_DOM"/>
    <property type="match status" value="1"/>
</dbReference>
<reference evidence="3 4" key="1">
    <citation type="journal article" date="2010" name="Nature">
        <title>The Ectocarpus genome and the independent evolution of multicellularity in brown algae.</title>
        <authorList>
            <person name="Cock J.M."/>
            <person name="Sterck L."/>
            <person name="Rouze P."/>
            <person name="Scornet D."/>
            <person name="Allen A.E."/>
            <person name="Amoutzias G."/>
            <person name="Anthouard V."/>
            <person name="Artiguenave F."/>
            <person name="Aury J.M."/>
            <person name="Badger J.H."/>
            <person name="Beszteri B."/>
            <person name="Billiau K."/>
            <person name="Bonnet E."/>
            <person name="Bothwell J.H."/>
            <person name="Bowler C."/>
            <person name="Boyen C."/>
            <person name="Brownlee C."/>
            <person name="Carrano C.J."/>
            <person name="Charrier B."/>
            <person name="Cho G.Y."/>
            <person name="Coelho S.M."/>
            <person name="Collen J."/>
            <person name="Corre E."/>
            <person name="Da Silva C."/>
            <person name="Delage L."/>
            <person name="Delaroque N."/>
            <person name="Dittami S.M."/>
            <person name="Doulbeau S."/>
            <person name="Elias M."/>
            <person name="Farnham G."/>
            <person name="Gachon C.M."/>
            <person name="Gschloessl B."/>
            <person name="Heesch S."/>
            <person name="Jabbari K."/>
            <person name="Jubin C."/>
            <person name="Kawai H."/>
            <person name="Kimura K."/>
            <person name="Kloareg B."/>
            <person name="Kupper F.C."/>
            <person name="Lang D."/>
            <person name="Le Bail A."/>
            <person name="Leblanc C."/>
            <person name="Lerouge P."/>
            <person name="Lohr M."/>
            <person name="Lopez P.J."/>
            <person name="Martens C."/>
            <person name="Maumus F."/>
            <person name="Michel G."/>
            <person name="Miranda-Saavedra D."/>
            <person name="Morales J."/>
            <person name="Moreau H."/>
            <person name="Motomura T."/>
            <person name="Nagasato C."/>
            <person name="Napoli C.A."/>
            <person name="Nelson D.R."/>
            <person name="Nyvall-Collen P."/>
            <person name="Peters A.F."/>
            <person name="Pommier C."/>
            <person name="Potin P."/>
            <person name="Poulain J."/>
            <person name="Quesneville H."/>
            <person name="Read B."/>
            <person name="Rensing S.A."/>
            <person name="Ritter A."/>
            <person name="Rousvoal S."/>
            <person name="Samanta M."/>
            <person name="Samson G."/>
            <person name="Schroeder D.C."/>
            <person name="Segurens B."/>
            <person name="Strittmatter M."/>
            <person name="Tonon T."/>
            <person name="Tregear J.W."/>
            <person name="Valentin K."/>
            <person name="von Dassow P."/>
            <person name="Yamagishi T."/>
            <person name="Van de Peer Y."/>
            <person name="Wincker P."/>
        </authorList>
    </citation>
    <scope>NUCLEOTIDE SEQUENCE [LARGE SCALE GENOMIC DNA]</scope>
    <source>
        <strain evidence="4">Ec32 / CCAP1310/4</strain>
    </source>
</reference>
<dbReference type="InterPro" id="IPR000719">
    <property type="entry name" value="Prot_kinase_dom"/>
</dbReference>
<gene>
    <name evidence="3" type="primary">PK</name>
    <name evidence="3" type="ORF">Esi_0080_0114</name>
</gene>
<dbReference type="Pfam" id="PF00069">
    <property type="entry name" value="Pkinase"/>
    <property type="match status" value="1"/>
</dbReference>
<feature type="compositionally biased region" description="Gly residues" evidence="1">
    <location>
        <begin position="63"/>
        <end position="77"/>
    </location>
</feature>
<feature type="region of interest" description="Disordered" evidence="1">
    <location>
        <begin position="59"/>
        <end position="95"/>
    </location>
</feature>
<feature type="region of interest" description="Disordered" evidence="1">
    <location>
        <begin position="227"/>
        <end position="316"/>
    </location>
</feature>
<evidence type="ECO:0000256" key="1">
    <source>
        <dbReference type="SAM" id="MobiDB-lite"/>
    </source>
</evidence>
<feature type="compositionally biased region" description="Low complexity" evidence="1">
    <location>
        <begin position="729"/>
        <end position="746"/>
    </location>
</feature>
<feature type="compositionally biased region" description="Basic and acidic residues" evidence="1">
    <location>
        <begin position="706"/>
        <end position="723"/>
    </location>
</feature>
<dbReference type="EMBL" id="FN649036">
    <property type="protein sequence ID" value="CBJ27690.1"/>
    <property type="molecule type" value="Genomic_DNA"/>
</dbReference>
<dbReference type="STRING" id="2880.D7G7D9"/>
<evidence type="ECO:0000313" key="4">
    <source>
        <dbReference type="Proteomes" id="UP000002630"/>
    </source>
</evidence>
<feature type="region of interest" description="Disordered" evidence="1">
    <location>
        <begin position="943"/>
        <end position="980"/>
    </location>
</feature>
<name>D7G7D9_ECTSI</name>
<feature type="compositionally biased region" description="Polar residues" evidence="1">
    <location>
        <begin position="304"/>
        <end position="316"/>
    </location>
</feature>
<feature type="compositionally biased region" description="Gly residues" evidence="1">
    <location>
        <begin position="959"/>
        <end position="969"/>
    </location>
</feature>
<feature type="compositionally biased region" description="Acidic residues" evidence="1">
    <location>
        <begin position="970"/>
        <end position="980"/>
    </location>
</feature>
<dbReference type="GO" id="GO:0004672">
    <property type="term" value="F:protein kinase activity"/>
    <property type="evidence" value="ECO:0007669"/>
    <property type="project" value="InterPro"/>
</dbReference>
<dbReference type="OrthoDB" id="10409955at2759"/>